<proteinExistence type="predicted"/>
<reference evidence="1 2" key="1">
    <citation type="submission" date="2018-11" db="EMBL/GenBank/DDBJ databases">
        <authorList>
            <consortium name="Pathogen Informatics"/>
        </authorList>
    </citation>
    <scope>NUCLEOTIDE SEQUENCE [LARGE SCALE GENOMIC DNA]</scope>
</reference>
<dbReference type="EMBL" id="UYRT01090152">
    <property type="protein sequence ID" value="VDN35742.1"/>
    <property type="molecule type" value="Genomic_DNA"/>
</dbReference>
<accession>A0A3P7QV28</accession>
<gene>
    <name evidence="1" type="ORF">GPUH_LOCUS20298</name>
</gene>
<name>A0A3P7QV28_9BILA</name>
<sequence length="69" mass="7944">MRKDELTFRMPGGERAVFHVGLLELQSYDEPPYPGAKYTILEHTGCQCYKKGEFYSNLTSCEKFLAKYG</sequence>
<dbReference type="AlphaFoldDB" id="A0A3P7QV28"/>
<protein>
    <submittedName>
        <fullName evidence="1">Uncharacterized protein</fullName>
    </submittedName>
</protein>
<evidence type="ECO:0000313" key="1">
    <source>
        <dbReference type="EMBL" id="VDN35742.1"/>
    </source>
</evidence>
<organism evidence="1 2">
    <name type="scientific">Gongylonema pulchrum</name>
    <dbReference type="NCBI Taxonomy" id="637853"/>
    <lineage>
        <taxon>Eukaryota</taxon>
        <taxon>Metazoa</taxon>
        <taxon>Ecdysozoa</taxon>
        <taxon>Nematoda</taxon>
        <taxon>Chromadorea</taxon>
        <taxon>Rhabditida</taxon>
        <taxon>Spirurina</taxon>
        <taxon>Spiruromorpha</taxon>
        <taxon>Spiruroidea</taxon>
        <taxon>Gongylonematidae</taxon>
        <taxon>Gongylonema</taxon>
    </lineage>
</organism>
<dbReference type="Proteomes" id="UP000271098">
    <property type="component" value="Unassembled WGS sequence"/>
</dbReference>
<evidence type="ECO:0000313" key="2">
    <source>
        <dbReference type="Proteomes" id="UP000271098"/>
    </source>
</evidence>
<keyword evidence="2" id="KW-1185">Reference proteome</keyword>